<dbReference type="Pfam" id="PF17064">
    <property type="entry name" value="QVR"/>
    <property type="match status" value="1"/>
</dbReference>
<dbReference type="InterPro" id="IPR045860">
    <property type="entry name" value="Snake_toxin-like_sf"/>
</dbReference>
<evidence type="ECO:0000256" key="6">
    <source>
        <dbReference type="ARBA" id="ARBA00023136"/>
    </source>
</evidence>
<evidence type="ECO:0000256" key="3">
    <source>
        <dbReference type="ARBA" id="ARBA00022692"/>
    </source>
</evidence>
<keyword evidence="5 10" id="KW-1133">Transmembrane helix</keyword>
<dbReference type="GO" id="GO:0030431">
    <property type="term" value="P:sleep"/>
    <property type="evidence" value="ECO:0007669"/>
    <property type="project" value="InterPro"/>
</dbReference>
<comment type="caution">
    <text evidence="11">The sequence shown here is derived from an EMBL/GenBank/DDBJ whole genome shotgun (WGS) entry which is preliminary data.</text>
</comment>
<dbReference type="SUPFAM" id="SSF57302">
    <property type="entry name" value="Snake toxin-like"/>
    <property type="match status" value="1"/>
</dbReference>
<organism evidence="11 12">
    <name type="scientific">Exocentrus adspersus</name>
    <dbReference type="NCBI Taxonomy" id="1586481"/>
    <lineage>
        <taxon>Eukaryota</taxon>
        <taxon>Metazoa</taxon>
        <taxon>Ecdysozoa</taxon>
        <taxon>Arthropoda</taxon>
        <taxon>Hexapoda</taxon>
        <taxon>Insecta</taxon>
        <taxon>Pterygota</taxon>
        <taxon>Neoptera</taxon>
        <taxon>Endopterygota</taxon>
        <taxon>Coleoptera</taxon>
        <taxon>Polyphaga</taxon>
        <taxon>Cucujiformia</taxon>
        <taxon>Chrysomeloidea</taxon>
        <taxon>Cerambycidae</taxon>
        <taxon>Lamiinae</taxon>
        <taxon>Acanthocinini</taxon>
        <taxon>Exocentrus</taxon>
    </lineage>
</organism>
<keyword evidence="7" id="KW-0325">Glycoprotein</keyword>
<keyword evidence="2" id="KW-0336">GPI-anchor</keyword>
<keyword evidence="8" id="KW-0449">Lipoprotein</keyword>
<evidence type="ECO:0000256" key="2">
    <source>
        <dbReference type="ARBA" id="ARBA00022622"/>
    </source>
</evidence>
<evidence type="ECO:0000256" key="7">
    <source>
        <dbReference type="ARBA" id="ARBA00023180"/>
    </source>
</evidence>
<keyword evidence="12" id="KW-1185">Reference proteome</keyword>
<evidence type="ECO:0000256" key="5">
    <source>
        <dbReference type="ARBA" id="ARBA00022989"/>
    </source>
</evidence>
<accession>A0AAV8W0D4</accession>
<dbReference type="PANTHER" id="PTHR33562">
    <property type="entry name" value="ATILLA, ISOFORM B-RELATED-RELATED"/>
    <property type="match status" value="1"/>
</dbReference>
<evidence type="ECO:0000256" key="1">
    <source>
        <dbReference type="ARBA" id="ARBA00004589"/>
    </source>
</evidence>
<evidence type="ECO:0000256" key="4">
    <source>
        <dbReference type="ARBA" id="ARBA00022729"/>
    </source>
</evidence>
<sequence length="163" mass="17998">SGTEQTTANHLRYRDYGSEAPPTATPSLQCYVCNSAYDPRCGDPFNPYSIGVINCTDRAPPEHLRDYLHLDRSVEPVVCRKMVQKVEGQVRVVRSCGYIRDSHDDKKCYRRTGTTAVEVIHCSCTSRLCNSGPLSQNPSLVLVLVTVAITIAITSLLGRYSSS</sequence>
<evidence type="ECO:0000256" key="10">
    <source>
        <dbReference type="SAM" id="Phobius"/>
    </source>
</evidence>
<name>A0AAV8W0D4_9CUCU</name>
<evidence type="ECO:0000256" key="9">
    <source>
        <dbReference type="SAM" id="MobiDB-lite"/>
    </source>
</evidence>
<gene>
    <name evidence="11" type="ORF">NQ315_006535</name>
</gene>
<feature type="non-terminal residue" evidence="11">
    <location>
        <position position="1"/>
    </location>
</feature>
<dbReference type="GO" id="GO:0098552">
    <property type="term" value="C:side of membrane"/>
    <property type="evidence" value="ECO:0007669"/>
    <property type="project" value="UniProtKB-KW"/>
</dbReference>
<feature type="transmembrane region" description="Helical" evidence="10">
    <location>
        <begin position="139"/>
        <end position="158"/>
    </location>
</feature>
<keyword evidence="3 10" id="KW-0812">Transmembrane</keyword>
<keyword evidence="6 10" id="KW-0472">Membrane</keyword>
<dbReference type="AlphaFoldDB" id="A0AAV8W0D4"/>
<keyword evidence="4" id="KW-0732">Signal</keyword>
<dbReference type="InterPro" id="IPR050975">
    <property type="entry name" value="Sleep_regulator"/>
</dbReference>
<evidence type="ECO:0008006" key="13">
    <source>
        <dbReference type="Google" id="ProtNLM"/>
    </source>
</evidence>
<dbReference type="PANTHER" id="PTHR33562:SF17">
    <property type="entry name" value="PROTEIN QUIVER"/>
    <property type="match status" value="1"/>
</dbReference>
<dbReference type="GO" id="GO:0032222">
    <property type="term" value="P:regulation of synaptic transmission, cholinergic"/>
    <property type="evidence" value="ECO:0007669"/>
    <property type="project" value="InterPro"/>
</dbReference>
<dbReference type="InterPro" id="IPR031424">
    <property type="entry name" value="QVR-like"/>
</dbReference>
<proteinExistence type="predicted"/>
<dbReference type="EMBL" id="JANEYG010000016">
    <property type="protein sequence ID" value="KAJ8920005.1"/>
    <property type="molecule type" value="Genomic_DNA"/>
</dbReference>
<protein>
    <recommendedName>
        <fullName evidence="13">Protein sleepless</fullName>
    </recommendedName>
</protein>
<evidence type="ECO:0000256" key="8">
    <source>
        <dbReference type="ARBA" id="ARBA00023288"/>
    </source>
</evidence>
<feature type="region of interest" description="Disordered" evidence="9">
    <location>
        <begin position="1"/>
        <end position="22"/>
    </location>
</feature>
<evidence type="ECO:0000313" key="11">
    <source>
        <dbReference type="EMBL" id="KAJ8920005.1"/>
    </source>
</evidence>
<reference evidence="11 12" key="1">
    <citation type="journal article" date="2023" name="Insect Mol. Biol.">
        <title>Genome sequencing provides insights into the evolution of gene families encoding plant cell wall-degrading enzymes in longhorned beetles.</title>
        <authorList>
            <person name="Shin N.R."/>
            <person name="Okamura Y."/>
            <person name="Kirsch R."/>
            <person name="Pauchet Y."/>
        </authorList>
    </citation>
    <scope>NUCLEOTIDE SEQUENCE [LARGE SCALE GENOMIC DNA]</scope>
    <source>
        <strain evidence="11">EAD_L_NR</strain>
    </source>
</reference>
<evidence type="ECO:0000313" key="12">
    <source>
        <dbReference type="Proteomes" id="UP001159042"/>
    </source>
</evidence>
<comment type="subcellular location">
    <subcellularLocation>
        <location evidence="1">Membrane</location>
        <topology evidence="1">Lipid-anchor</topology>
        <topology evidence="1">GPI-anchor</topology>
    </subcellularLocation>
</comment>
<dbReference type="Proteomes" id="UP001159042">
    <property type="component" value="Unassembled WGS sequence"/>
</dbReference>